<accession>A0A1Y0AYU4</accession>
<keyword evidence="3" id="KW-0496">Mitochondrion</keyword>
<feature type="compositionally biased region" description="Basic and acidic residues" evidence="1">
    <location>
        <begin position="50"/>
        <end position="60"/>
    </location>
</feature>
<evidence type="ECO:0000256" key="1">
    <source>
        <dbReference type="SAM" id="MobiDB-lite"/>
    </source>
</evidence>
<feature type="signal peptide" evidence="2">
    <location>
        <begin position="1"/>
        <end position="30"/>
    </location>
</feature>
<dbReference type="EMBL" id="KY774314">
    <property type="protein sequence ID" value="ART30317.1"/>
    <property type="molecule type" value="Genomic_DNA"/>
</dbReference>
<proteinExistence type="predicted"/>
<dbReference type="AlphaFoldDB" id="A0A1Y0AYU4"/>
<keyword evidence="2" id="KW-0732">Signal</keyword>
<gene>
    <name evidence="3" type="ORF">AEK19_MT0811</name>
</gene>
<evidence type="ECO:0000256" key="2">
    <source>
        <dbReference type="SAM" id="SignalP"/>
    </source>
</evidence>
<name>A0A1Y0AYU4_9LAMI</name>
<feature type="region of interest" description="Disordered" evidence="1">
    <location>
        <begin position="44"/>
        <end position="66"/>
    </location>
</feature>
<evidence type="ECO:0008006" key="4">
    <source>
        <dbReference type="Google" id="ProtNLM"/>
    </source>
</evidence>
<sequence length="78" mass="9154">MSILHWYGIRDAICMVLCSFLTLGVQPRHGKPLDRDQHVAHIALSRKPRSMSDDQNDGRRGTPHRLRGRTYYPFHIYH</sequence>
<feature type="chain" id="PRO_5013299120" description="Secreted protein" evidence="2">
    <location>
        <begin position="31"/>
        <end position="78"/>
    </location>
</feature>
<reference evidence="3" key="1">
    <citation type="submission" date="2017-03" db="EMBL/GenBank/DDBJ databases">
        <title>The mitochondrial genome of the carnivorous plant Utricularia reniformis (Lentibulariaceae): structure, comparative analysis and evolutionary landmarks.</title>
        <authorList>
            <person name="Silva S.R."/>
            <person name="Alvarenga D.O."/>
            <person name="Michael T.P."/>
            <person name="Miranda V.F.O."/>
            <person name="Varani A.M."/>
        </authorList>
    </citation>
    <scope>NUCLEOTIDE SEQUENCE</scope>
</reference>
<evidence type="ECO:0000313" key="3">
    <source>
        <dbReference type="EMBL" id="ART30317.1"/>
    </source>
</evidence>
<organism evidence="3">
    <name type="scientific">Utricularia reniformis</name>
    <dbReference type="NCBI Taxonomy" id="192314"/>
    <lineage>
        <taxon>Eukaryota</taxon>
        <taxon>Viridiplantae</taxon>
        <taxon>Streptophyta</taxon>
        <taxon>Embryophyta</taxon>
        <taxon>Tracheophyta</taxon>
        <taxon>Spermatophyta</taxon>
        <taxon>Magnoliopsida</taxon>
        <taxon>eudicotyledons</taxon>
        <taxon>Gunneridae</taxon>
        <taxon>Pentapetalae</taxon>
        <taxon>asterids</taxon>
        <taxon>lamiids</taxon>
        <taxon>Lamiales</taxon>
        <taxon>Lentibulariaceae</taxon>
        <taxon>Utricularia</taxon>
    </lineage>
</organism>
<geneLocation type="mitochondrion" evidence="3"/>
<protein>
    <recommendedName>
        <fullName evidence="4">Secreted protein</fullName>
    </recommendedName>
</protein>